<dbReference type="InterPro" id="IPR050259">
    <property type="entry name" value="SDR"/>
</dbReference>
<dbReference type="CDD" id="cd05233">
    <property type="entry name" value="SDR_c"/>
    <property type="match status" value="1"/>
</dbReference>
<dbReference type="PANTHER" id="PTHR42879:SF2">
    <property type="entry name" value="3-OXOACYL-[ACYL-CARRIER-PROTEIN] REDUCTASE FABG"/>
    <property type="match status" value="1"/>
</dbReference>
<dbReference type="PROSITE" id="PS00061">
    <property type="entry name" value="ADH_SHORT"/>
    <property type="match status" value="1"/>
</dbReference>
<dbReference type="Pfam" id="PF13561">
    <property type="entry name" value="adh_short_C2"/>
    <property type="match status" value="1"/>
</dbReference>
<protein>
    <submittedName>
        <fullName evidence="3">SDR family NAD(P)-dependent oxidoreductase</fullName>
        <ecNumber evidence="3">1.1.1.-</ecNumber>
    </submittedName>
</protein>
<feature type="region of interest" description="Disordered" evidence="2">
    <location>
        <begin position="1"/>
        <end position="34"/>
    </location>
</feature>
<dbReference type="InterPro" id="IPR036291">
    <property type="entry name" value="NAD(P)-bd_dom_sf"/>
</dbReference>
<dbReference type="PRINTS" id="PR00080">
    <property type="entry name" value="SDRFAMILY"/>
</dbReference>
<comment type="similarity">
    <text evidence="1">Belongs to the short-chain dehydrogenases/reductases (SDR) family.</text>
</comment>
<dbReference type="Proteomes" id="UP001595965">
    <property type="component" value="Unassembled WGS sequence"/>
</dbReference>
<evidence type="ECO:0000313" key="3">
    <source>
        <dbReference type="EMBL" id="MFC4429320.1"/>
    </source>
</evidence>
<keyword evidence="3" id="KW-0560">Oxidoreductase</keyword>
<dbReference type="PANTHER" id="PTHR42879">
    <property type="entry name" value="3-OXOACYL-(ACYL-CARRIER-PROTEIN) REDUCTASE"/>
    <property type="match status" value="1"/>
</dbReference>
<dbReference type="InterPro" id="IPR002347">
    <property type="entry name" value="SDR_fam"/>
</dbReference>
<organism evidence="3 4">
    <name type="scientific">Citricoccus alkalitolerans</name>
    <dbReference type="NCBI Taxonomy" id="246603"/>
    <lineage>
        <taxon>Bacteria</taxon>
        <taxon>Bacillati</taxon>
        <taxon>Actinomycetota</taxon>
        <taxon>Actinomycetes</taxon>
        <taxon>Micrococcales</taxon>
        <taxon>Micrococcaceae</taxon>
        <taxon>Citricoccus</taxon>
    </lineage>
</organism>
<evidence type="ECO:0000256" key="1">
    <source>
        <dbReference type="ARBA" id="ARBA00006484"/>
    </source>
</evidence>
<sequence length="264" mass="27508">MNENTSTDHAGTTSTVSTTSARNAAGTEHRTTRERVLVTGGAHGIGAAIAERCRQDGYEPVILDREGEDAIHGDLSDPDSTAQALERALADGPITRLVNNVGAVFPNAVTDQTLDQFDAAVALNLRSALQCIQALLPGMREAGFGRIVNMSSRAALGKELRVAYAATKAGLLGLTRVVALEEGRNGITANAIGPGPIATDLFTRANPADSPKTRAIIESVPVRRMGSAEDVAHAASYLLDSRSGFVTGQTLYVCGGLTVGRADV</sequence>
<name>A0ABV8XYD9_9MICC</name>
<gene>
    <name evidence="3" type="ORF">ACFO0K_06480</name>
</gene>
<dbReference type="EMBL" id="JBHSEN010000001">
    <property type="protein sequence ID" value="MFC4429320.1"/>
    <property type="molecule type" value="Genomic_DNA"/>
</dbReference>
<feature type="compositionally biased region" description="Polar residues" evidence="2">
    <location>
        <begin position="1"/>
        <end position="11"/>
    </location>
</feature>
<dbReference type="RefSeq" id="WP_344228598.1">
    <property type="nucleotide sequence ID" value="NZ_BAAALH010000002.1"/>
</dbReference>
<keyword evidence="4" id="KW-1185">Reference proteome</keyword>
<evidence type="ECO:0000256" key="2">
    <source>
        <dbReference type="SAM" id="MobiDB-lite"/>
    </source>
</evidence>
<reference evidence="4" key="1">
    <citation type="journal article" date="2019" name="Int. J. Syst. Evol. Microbiol.">
        <title>The Global Catalogue of Microorganisms (GCM) 10K type strain sequencing project: providing services to taxonomists for standard genome sequencing and annotation.</title>
        <authorList>
            <consortium name="The Broad Institute Genomics Platform"/>
            <consortium name="The Broad Institute Genome Sequencing Center for Infectious Disease"/>
            <person name="Wu L."/>
            <person name="Ma J."/>
        </authorList>
    </citation>
    <scope>NUCLEOTIDE SEQUENCE [LARGE SCALE GENOMIC DNA]</scope>
    <source>
        <strain evidence="4">CGMCC 1.12125</strain>
    </source>
</reference>
<dbReference type="Gene3D" id="3.40.50.720">
    <property type="entry name" value="NAD(P)-binding Rossmann-like Domain"/>
    <property type="match status" value="1"/>
</dbReference>
<dbReference type="SUPFAM" id="SSF51735">
    <property type="entry name" value="NAD(P)-binding Rossmann-fold domains"/>
    <property type="match status" value="1"/>
</dbReference>
<evidence type="ECO:0000313" key="4">
    <source>
        <dbReference type="Proteomes" id="UP001595965"/>
    </source>
</evidence>
<dbReference type="GO" id="GO:0016491">
    <property type="term" value="F:oxidoreductase activity"/>
    <property type="evidence" value="ECO:0007669"/>
    <property type="project" value="UniProtKB-KW"/>
</dbReference>
<dbReference type="PRINTS" id="PR00081">
    <property type="entry name" value="GDHRDH"/>
</dbReference>
<proteinExistence type="inferred from homology"/>
<dbReference type="EC" id="1.1.1.-" evidence="3"/>
<comment type="caution">
    <text evidence="3">The sequence shown here is derived from an EMBL/GenBank/DDBJ whole genome shotgun (WGS) entry which is preliminary data.</text>
</comment>
<dbReference type="InterPro" id="IPR020904">
    <property type="entry name" value="Sc_DH/Rdtase_CS"/>
</dbReference>
<accession>A0ABV8XYD9</accession>